<keyword evidence="3" id="KW-0472">Membrane</keyword>
<proteinExistence type="predicted"/>
<feature type="region of interest" description="Disordered" evidence="2">
    <location>
        <begin position="715"/>
        <end position="749"/>
    </location>
</feature>
<dbReference type="Gramene" id="GBG59036">
    <property type="protein sequence ID" value="GBG59036"/>
    <property type="gene ID" value="CBR_g24382"/>
</dbReference>
<feature type="coiled-coil region" evidence="1">
    <location>
        <begin position="1059"/>
        <end position="1098"/>
    </location>
</feature>
<feature type="compositionally biased region" description="Low complexity" evidence="2">
    <location>
        <begin position="38"/>
        <end position="50"/>
    </location>
</feature>
<feature type="compositionally biased region" description="Gly residues" evidence="2">
    <location>
        <begin position="724"/>
        <end position="736"/>
    </location>
</feature>
<feature type="transmembrane region" description="Helical" evidence="3">
    <location>
        <begin position="179"/>
        <end position="199"/>
    </location>
</feature>
<name>A0A388JMJ5_CHABU</name>
<evidence type="ECO:0000313" key="4">
    <source>
        <dbReference type="EMBL" id="GBG59036.1"/>
    </source>
</evidence>
<feature type="region of interest" description="Disordered" evidence="2">
    <location>
        <begin position="761"/>
        <end position="883"/>
    </location>
</feature>
<evidence type="ECO:0000256" key="2">
    <source>
        <dbReference type="SAM" id="MobiDB-lite"/>
    </source>
</evidence>
<dbReference type="EMBL" id="BFEA01000002">
    <property type="protein sequence ID" value="GBG59036.1"/>
    <property type="molecule type" value="Genomic_DNA"/>
</dbReference>
<keyword evidence="3" id="KW-1133">Transmembrane helix</keyword>
<feature type="compositionally biased region" description="Gly residues" evidence="2">
    <location>
        <begin position="766"/>
        <end position="776"/>
    </location>
</feature>
<feature type="compositionally biased region" description="Polar residues" evidence="2">
    <location>
        <begin position="781"/>
        <end position="791"/>
    </location>
</feature>
<comment type="caution">
    <text evidence="4">The sequence shown here is derived from an EMBL/GenBank/DDBJ whole genome shotgun (WGS) entry which is preliminary data.</text>
</comment>
<feature type="compositionally biased region" description="Low complexity" evidence="2">
    <location>
        <begin position="510"/>
        <end position="525"/>
    </location>
</feature>
<feature type="compositionally biased region" description="Gly residues" evidence="2">
    <location>
        <begin position="65"/>
        <end position="80"/>
    </location>
</feature>
<feature type="compositionally biased region" description="Low complexity" evidence="2">
    <location>
        <begin position="797"/>
        <end position="811"/>
    </location>
</feature>
<feature type="compositionally biased region" description="Low complexity" evidence="2">
    <location>
        <begin position="822"/>
        <end position="836"/>
    </location>
</feature>
<accession>A0A388JMJ5</accession>
<feature type="compositionally biased region" description="Basic and acidic residues" evidence="2">
    <location>
        <begin position="596"/>
        <end position="609"/>
    </location>
</feature>
<feature type="transmembrane region" description="Helical" evidence="3">
    <location>
        <begin position="333"/>
        <end position="356"/>
    </location>
</feature>
<evidence type="ECO:0000256" key="1">
    <source>
        <dbReference type="SAM" id="Coils"/>
    </source>
</evidence>
<dbReference type="AlphaFoldDB" id="A0A388JMJ5"/>
<dbReference type="Proteomes" id="UP000265515">
    <property type="component" value="Unassembled WGS sequence"/>
</dbReference>
<gene>
    <name evidence="4" type="ORF">CBR_g24382</name>
</gene>
<protein>
    <submittedName>
        <fullName evidence="4">Uncharacterized protein</fullName>
    </submittedName>
</protein>
<keyword evidence="5" id="KW-1185">Reference proteome</keyword>
<evidence type="ECO:0000256" key="3">
    <source>
        <dbReference type="SAM" id="Phobius"/>
    </source>
</evidence>
<sequence length="1228" mass="131148">MFGRTGTRLASNGSFSFRPGSGSGPGPGPGPGPGSGSGSRPARGPPATAGGHVGAPPPPPASAAGGEGGGGGGGGAGGTSGLARSVSLRQSERFRRHRDGDPSSLPFGWIWGRRWRWRYCLLYTSDAELEFEEYGQRPSITGGTRWEYAASACDNFRPPGRAAKAVCAGYKLALDVDDLINWLVICIFGIIMLTSFGSAVSRSRLLHWVSWVAVLQAVASLQTLRSRLRSDAAGGGGGGTPASSSPSAAAAAVNSGIPCIFWLANPPRSILMSVAYGRLSFVIISDIWQIFQYAVKGGLAVLLLLHLSPEVDKLVSSSAIRSPRGGERIREGFYAGAVLLGCQFLAGVFAGAMHFVKEWNPALRAWIWHFQHHPSLPGCIGFDSEKCGLPLHWFTSISNAKICLAWALNRRHQWKLRRRDHQRRPEASLSAAGEASEEVVERFVGMGLDSLARCATYPEGRDEILQNSGFELILLALKPAIESRTRTAAANVIHSFFINVERHAYESANHNHNNNNNNNNNNGNNLIHSSYGDPAGIRSNNRFSGVPGAAGAVAAAAAAAGAAAAAAPSSRVQLNYSNVRSGNVGGGGGGGGGGGDDARFRRREEEEVPRWGGRSVEEDDVADLEDLLEDLPDLEVENLMAPHLRTCTVSLVDLIHSAEMSAEEKESGSRALLSLSIAVTSSVFALLRSRPRHRILALLPRWLRVAAADELDVAIDDPSSTPTMGGGGGGRGGGGHNQLPSLSELAADPGGLSRRHRLSLARNGDARGGGGGGAELGDGATTSPSPQQLQQAVGGASSTRRTSPSSPSSSSIMRKRQDWVSRRQSTQLRRSSSSSSRLERRRAARRLSSIAGTDDDLAAGTSTSAGPGRDPDPSPSLAAAAAAAAAAGDPDDAMTLAACHWWPWSSVLSALRETTFERLDVKEPMQALRELELEENDTAREVERLREVLGSRISSIKFCYLPVFPSHPALCLHSRFGKCHVSSAMTAAVPRQQCHGSSSTSAVPCQQQCHISSATSVAVPHQQQCHISSATTAAVRQHCPATMTVSALGMPGQLANESIAEYRQRFQAQLARIEAEEQRQAAAEAARLQAEVAVAAEKQRLQAEADADAQARRMEAQDLLQLHEAASVDRLKFWHFEPSEGSDDVTPEEQHKEFLSKLVARLVRTCNHLQSELVNLRRAVRNHKGLHEDATRALIPVYRTWIKQHQDPMLANPAMQPLPASWSNELTM</sequence>
<organism evidence="4 5">
    <name type="scientific">Chara braunii</name>
    <name type="common">Braun's stonewort</name>
    <dbReference type="NCBI Taxonomy" id="69332"/>
    <lineage>
        <taxon>Eukaryota</taxon>
        <taxon>Viridiplantae</taxon>
        <taxon>Streptophyta</taxon>
        <taxon>Charophyceae</taxon>
        <taxon>Charales</taxon>
        <taxon>Characeae</taxon>
        <taxon>Chara</taxon>
    </lineage>
</organism>
<dbReference type="STRING" id="69332.A0A388JMJ5"/>
<keyword evidence="1" id="KW-0175">Coiled coil</keyword>
<reference evidence="4 5" key="1">
    <citation type="journal article" date="2018" name="Cell">
        <title>The Chara Genome: Secondary Complexity and Implications for Plant Terrestrialization.</title>
        <authorList>
            <person name="Nishiyama T."/>
            <person name="Sakayama H."/>
            <person name="Vries J.D."/>
            <person name="Buschmann H."/>
            <person name="Saint-Marcoux D."/>
            <person name="Ullrich K.K."/>
            <person name="Haas F.B."/>
            <person name="Vanderstraeten L."/>
            <person name="Becker D."/>
            <person name="Lang D."/>
            <person name="Vosolsobe S."/>
            <person name="Rombauts S."/>
            <person name="Wilhelmsson P.K.I."/>
            <person name="Janitza P."/>
            <person name="Kern R."/>
            <person name="Heyl A."/>
            <person name="Rumpler F."/>
            <person name="Villalobos L.I.A.C."/>
            <person name="Clay J.M."/>
            <person name="Skokan R."/>
            <person name="Toyoda A."/>
            <person name="Suzuki Y."/>
            <person name="Kagoshima H."/>
            <person name="Schijlen E."/>
            <person name="Tajeshwar N."/>
            <person name="Catarino B."/>
            <person name="Hetherington A.J."/>
            <person name="Saltykova A."/>
            <person name="Bonnot C."/>
            <person name="Breuninger H."/>
            <person name="Symeonidi A."/>
            <person name="Radhakrishnan G.V."/>
            <person name="Van Nieuwerburgh F."/>
            <person name="Deforce D."/>
            <person name="Chang C."/>
            <person name="Karol K.G."/>
            <person name="Hedrich R."/>
            <person name="Ulvskov P."/>
            <person name="Glockner G."/>
            <person name="Delwiche C.F."/>
            <person name="Petrasek J."/>
            <person name="Van de Peer Y."/>
            <person name="Friml J."/>
            <person name="Beilby M."/>
            <person name="Dolan L."/>
            <person name="Kohara Y."/>
            <person name="Sugano S."/>
            <person name="Fujiyama A."/>
            <person name="Delaux P.-M."/>
            <person name="Quint M."/>
            <person name="TheiBen G."/>
            <person name="Hagemann M."/>
            <person name="Harholt J."/>
            <person name="Dunand C."/>
            <person name="Zachgo S."/>
            <person name="Langdale J."/>
            <person name="Maumus F."/>
            <person name="Straeten D.V.D."/>
            <person name="Gould S.B."/>
            <person name="Rensing S.A."/>
        </authorList>
    </citation>
    <scope>NUCLEOTIDE SEQUENCE [LARGE SCALE GENOMIC DNA]</scope>
    <source>
        <strain evidence="4 5">S276</strain>
    </source>
</reference>
<evidence type="ECO:0000313" key="5">
    <source>
        <dbReference type="Proteomes" id="UP000265515"/>
    </source>
</evidence>
<feature type="region of interest" description="Disordered" evidence="2">
    <location>
        <begin position="1"/>
        <end position="82"/>
    </location>
</feature>
<keyword evidence="3" id="KW-0812">Transmembrane</keyword>
<feature type="compositionally biased region" description="Gly residues" evidence="2">
    <location>
        <begin position="583"/>
        <end position="595"/>
    </location>
</feature>
<feature type="region of interest" description="Disordered" evidence="2">
    <location>
        <begin position="581"/>
        <end position="613"/>
    </location>
</feature>
<feature type="region of interest" description="Disordered" evidence="2">
    <location>
        <begin position="508"/>
        <end position="532"/>
    </location>
</feature>